<comment type="function">
    <text evidence="13">Glucanases play a role in cell expansion during growth, in cell-cell fusion during mating, and in spore release during sporulation. This enzyme may be involved in beta-glucan degradation. Active on laminarin and lichenan.</text>
</comment>
<name>A0ABY6Q8H3_9GAMM</name>
<gene>
    <name evidence="16" type="ORF">E0F26_07020</name>
</gene>
<dbReference type="Gene3D" id="3.20.20.80">
    <property type="entry name" value="Glycosidases"/>
    <property type="match status" value="1"/>
</dbReference>
<evidence type="ECO:0000256" key="4">
    <source>
        <dbReference type="ARBA" id="ARBA00022512"/>
    </source>
</evidence>
<evidence type="ECO:0000256" key="2">
    <source>
        <dbReference type="ARBA" id="ARBA00004236"/>
    </source>
</evidence>
<dbReference type="PANTHER" id="PTHR16631:SF17">
    <property type="entry name" value="GLUCAN ENDO-1,3-BETA-GLUCOSIDASE BTGC"/>
    <property type="match status" value="1"/>
</dbReference>
<evidence type="ECO:0000256" key="10">
    <source>
        <dbReference type="ARBA" id="ARBA00023277"/>
    </source>
</evidence>
<evidence type="ECO:0000313" key="16">
    <source>
        <dbReference type="EMBL" id="UZP74506.1"/>
    </source>
</evidence>
<keyword evidence="10" id="KW-0119">Carbohydrate metabolism</keyword>
<keyword evidence="7 16" id="KW-0378">Hydrolase</keyword>
<keyword evidence="4" id="KW-0134">Cell wall</keyword>
<evidence type="ECO:0000256" key="15">
    <source>
        <dbReference type="ARBA" id="ARBA00043078"/>
    </source>
</evidence>
<dbReference type="InterPro" id="IPR017853">
    <property type="entry name" value="GH"/>
</dbReference>
<keyword evidence="9" id="KW-0325">Glycoprotein</keyword>
<evidence type="ECO:0000256" key="8">
    <source>
        <dbReference type="ARBA" id="ARBA00023136"/>
    </source>
</evidence>
<evidence type="ECO:0000256" key="1">
    <source>
        <dbReference type="ARBA" id="ARBA00004191"/>
    </source>
</evidence>
<evidence type="ECO:0000256" key="11">
    <source>
        <dbReference type="ARBA" id="ARBA00023316"/>
    </source>
</evidence>
<dbReference type="Proteomes" id="UP001317963">
    <property type="component" value="Chromosome"/>
</dbReference>
<keyword evidence="6" id="KW-0732">Signal</keyword>
<proteinExistence type="predicted"/>
<evidence type="ECO:0000256" key="14">
    <source>
        <dbReference type="ARBA" id="ARBA00042373"/>
    </source>
</evidence>
<dbReference type="InterPro" id="IPR050732">
    <property type="entry name" value="Beta-glucan_modifiers"/>
</dbReference>
<dbReference type="PANTHER" id="PTHR16631">
    <property type="entry name" value="GLUCAN 1,3-BETA-GLUCOSIDASE"/>
    <property type="match status" value="1"/>
</dbReference>
<keyword evidence="12" id="KW-0624">Polysaccharide degradation</keyword>
<keyword evidence="5" id="KW-0964">Secreted</keyword>
<evidence type="ECO:0000256" key="9">
    <source>
        <dbReference type="ARBA" id="ARBA00023180"/>
    </source>
</evidence>
<dbReference type="InterPro" id="IPR000490">
    <property type="entry name" value="Glyco_hydro_17"/>
</dbReference>
<evidence type="ECO:0000256" key="12">
    <source>
        <dbReference type="ARBA" id="ARBA00023326"/>
    </source>
</evidence>
<evidence type="ECO:0000313" key="17">
    <source>
        <dbReference type="Proteomes" id="UP001317963"/>
    </source>
</evidence>
<keyword evidence="17" id="KW-1185">Reference proteome</keyword>
<keyword evidence="3" id="KW-1003">Cell membrane</keyword>
<dbReference type="GO" id="GO:0016787">
    <property type="term" value="F:hydrolase activity"/>
    <property type="evidence" value="ECO:0007669"/>
    <property type="project" value="UniProtKB-KW"/>
</dbReference>
<evidence type="ECO:0000256" key="3">
    <source>
        <dbReference type="ARBA" id="ARBA00022475"/>
    </source>
</evidence>
<dbReference type="RefSeq" id="WP_279240954.1">
    <property type="nucleotide sequence ID" value="NZ_CP036501.1"/>
</dbReference>
<keyword evidence="8" id="KW-0472">Membrane</keyword>
<comment type="subcellular location">
    <subcellularLocation>
        <location evidence="2">Cell membrane</location>
    </subcellularLocation>
    <subcellularLocation>
        <location evidence="1">Secreted</location>
        <location evidence="1">Cell wall</location>
    </subcellularLocation>
</comment>
<evidence type="ECO:0000256" key="6">
    <source>
        <dbReference type="ARBA" id="ARBA00022729"/>
    </source>
</evidence>
<evidence type="ECO:0000256" key="5">
    <source>
        <dbReference type="ARBA" id="ARBA00022525"/>
    </source>
</evidence>
<reference evidence="16 17" key="1">
    <citation type="submission" date="2019-02" db="EMBL/GenBank/DDBJ databases">
        <title>Halieaceae_genomes.</title>
        <authorList>
            <person name="Li S.-H."/>
        </authorList>
    </citation>
    <scope>NUCLEOTIDE SEQUENCE [LARGE SCALE GENOMIC DNA]</scope>
    <source>
        <strain evidence="16 17">JH123</strain>
    </source>
</reference>
<keyword evidence="11" id="KW-0961">Cell wall biogenesis/degradation</keyword>
<accession>A0ABY6Q8H3</accession>
<evidence type="ECO:0000256" key="13">
    <source>
        <dbReference type="ARBA" id="ARBA00037649"/>
    </source>
</evidence>
<organism evidence="16 17">
    <name type="scientific">Candidatus Paraluminiphilus aquimaris</name>
    <dbReference type="NCBI Taxonomy" id="2518994"/>
    <lineage>
        <taxon>Bacteria</taxon>
        <taxon>Pseudomonadati</taxon>
        <taxon>Pseudomonadota</taxon>
        <taxon>Gammaproteobacteria</taxon>
        <taxon>Cellvibrionales</taxon>
        <taxon>Halieaceae</taxon>
        <taxon>Candidatus Paraluminiphilus</taxon>
    </lineage>
</organism>
<dbReference type="EMBL" id="CP036501">
    <property type="protein sequence ID" value="UZP74506.1"/>
    <property type="molecule type" value="Genomic_DNA"/>
</dbReference>
<dbReference type="Pfam" id="PF00332">
    <property type="entry name" value="Glyco_hydro_17"/>
    <property type="match status" value="1"/>
</dbReference>
<evidence type="ECO:0000256" key="7">
    <source>
        <dbReference type="ARBA" id="ARBA00022801"/>
    </source>
</evidence>
<protein>
    <recommendedName>
        <fullName evidence="15">Endo-1,3-beta-glucanase btgC</fullName>
    </recommendedName>
    <alternativeName>
        <fullName evidence="14">Laminarinase btgC</fullName>
    </alternativeName>
</protein>
<dbReference type="SUPFAM" id="SSF51445">
    <property type="entry name" value="(Trans)glycosidases"/>
    <property type="match status" value="1"/>
</dbReference>
<sequence length="302" mass="34009">MGKRAGKHHYLIGQDARGAKELDLDSRLQQLLTKKMHGISFSAYTSGQKPGDELSRGQIEHRMALLAPRFNWIRSFSTTQGNEYIPQVAKAMGLSTLVGAWLGKDAKKNRNEIENLIELAHEGAVDVAAVGNEVLYRGDLEEAELLALMAEVKERLPANVPMGYVDAYYEFEDRPQITAACDLLLTNCYPFWEGCALPYATLYMQDMYRRVQKVANGKRVIVSETGWPSAGGKFYGAESSLQGAYLYFLRAMEWAEDDNIEMFYFASFDEEWKIAGDAGEGDVGAHWGLWNQNEQFKYSNLL</sequence>